<organism evidence="4 5">
    <name type="scientific">Phaseolus coccineus</name>
    <name type="common">Scarlet runner bean</name>
    <name type="synonym">Phaseolus multiflorus</name>
    <dbReference type="NCBI Taxonomy" id="3886"/>
    <lineage>
        <taxon>Eukaryota</taxon>
        <taxon>Viridiplantae</taxon>
        <taxon>Streptophyta</taxon>
        <taxon>Embryophyta</taxon>
        <taxon>Tracheophyta</taxon>
        <taxon>Spermatophyta</taxon>
        <taxon>Magnoliopsida</taxon>
        <taxon>eudicotyledons</taxon>
        <taxon>Gunneridae</taxon>
        <taxon>Pentapetalae</taxon>
        <taxon>rosids</taxon>
        <taxon>fabids</taxon>
        <taxon>Fabales</taxon>
        <taxon>Fabaceae</taxon>
        <taxon>Papilionoideae</taxon>
        <taxon>50 kb inversion clade</taxon>
        <taxon>NPAAA clade</taxon>
        <taxon>indigoferoid/millettioid clade</taxon>
        <taxon>Phaseoleae</taxon>
        <taxon>Phaseolus</taxon>
    </lineage>
</organism>
<name>A0AAN9LKH7_PHACN</name>
<comment type="caution">
    <text evidence="4">The sequence shown here is derived from an EMBL/GenBank/DDBJ whole genome shotgun (WGS) entry which is preliminary data.</text>
</comment>
<feature type="signal peptide" evidence="2">
    <location>
        <begin position="1"/>
        <end position="19"/>
    </location>
</feature>
<accession>A0AAN9LKH7</accession>
<reference evidence="4 5" key="1">
    <citation type="submission" date="2024-01" db="EMBL/GenBank/DDBJ databases">
        <title>The genomes of 5 underutilized Papilionoideae crops provide insights into root nodulation and disease resistanc.</title>
        <authorList>
            <person name="Jiang F."/>
        </authorList>
    </citation>
    <scope>NUCLEOTIDE SEQUENCE [LARGE SCALE GENOMIC DNA]</scope>
    <source>
        <strain evidence="4">JINMINGXINNONG_FW02</strain>
        <tissue evidence="4">Leaves</tissue>
    </source>
</reference>
<dbReference type="InterPro" id="IPR012677">
    <property type="entry name" value="Nucleotide-bd_a/b_plait_sf"/>
</dbReference>
<protein>
    <recommendedName>
        <fullName evidence="3">RRM domain-containing protein</fullName>
    </recommendedName>
</protein>
<feature type="chain" id="PRO_5042892406" description="RRM domain-containing protein" evidence="2">
    <location>
        <begin position="20"/>
        <end position="85"/>
    </location>
</feature>
<dbReference type="PANTHER" id="PTHR48034">
    <property type="entry name" value="TRANSFORMER-2 SEX-DETERMINING PROTEIN-RELATED"/>
    <property type="match status" value="1"/>
</dbReference>
<gene>
    <name evidence="4" type="ORF">VNO80_27781</name>
</gene>
<sequence length="85" mass="9587">MVLCMWLVFISGLSFYATQDQLKKLFAPFGLVTSVNLVVDPRTKRPKGFAFVSYKSQIEAEKAMKAMNGRIVDGRLIFVEPANEK</sequence>
<dbReference type="SMART" id="SM00360">
    <property type="entry name" value="RRM"/>
    <property type="match status" value="1"/>
</dbReference>
<dbReference type="Proteomes" id="UP001374584">
    <property type="component" value="Unassembled WGS sequence"/>
</dbReference>
<evidence type="ECO:0000256" key="2">
    <source>
        <dbReference type="SAM" id="SignalP"/>
    </source>
</evidence>
<dbReference type="Pfam" id="PF00076">
    <property type="entry name" value="RRM_1"/>
    <property type="match status" value="1"/>
</dbReference>
<dbReference type="InterPro" id="IPR050441">
    <property type="entry name" value="RBM"/>
</dbReference>
<dbReference type="InterPro" id="IPR035979">
    <property type="entry name" value="RBD_domain_sf"/>
</dbReference>
<keyword evidence="1" id="KW-0694">RNA-binding</keyword>
<dbReference type="SUPFAM" id="SSF54928">
    <property type="entry name" value="RNA-binding domain, RBD"/>
    <property type="match status" value="1"/>
</dbReference>
<dbReference type="GO" id="GO:0003723">
    <property type="term" value="F:RNA binding"/>
    <property type="evidence" value="ECO:0007669"/>
    <property type="project" value="UniProtKB-UniRule"/>
</dbReference>
<dbReference type="AlphaFoldDB" id="A0AAN9LKH7"/>
<dbReference type="Gene3D" id="3.30.70.330">
    <property type="match status" value="1"/>
</dbReference>
<evidence type="ECO:0000313" key="5">
    <source>
        <dbReference type="Proteomes" id="UP001374584"/>
    </source>
</evidence>
<feature type="domain" description="RRM" evidence="3">
    <location>
        <begin position="6"/>
        <end position="84"/>
    </location>
</feature>
<proteinExistence type="predicted"/>
<dbReference type="PROSITE" id="PS50102">
    <property type="entry name" value="RRM"/>
    <property type="match status" value="1"/>
</dbReference>
<dbReference type="InterPro" id="IPR000504">
    <property type="entry name" value="RRM_dom"/>
</dbReference>
<evidence type="ECO:0000259" key="3">
    <source>
        <dbReference type="PROSITE" id="PS50102"/>
    </source>
</evidence>
<keyword evidence="5" id="KW-1185">Reference proteome</keyword>
<evidence type="ECO:0000313" key="4">
    <source>
        <dbReference type="EMBL" id="KAK7335758.1"/>
    </source>
</evidence>
<keyword evidence="2" id="KW-0732">Signal</keyword>
<dbReference type="EMBL" id="JAYMYR010000010">
    <property type="protein sequence ID" value="KAK7335758.1"/>
    <property type="molecule type" value="Genomic_DNA"/>
</dbReference>
<evidence type="ECO:0000256" key="1">
    <source>
        <dbReference type="PROSITE-ProRule" id="PRU00176"/>
    </source>
</evidence>